<dbReference type="AlphaFoldDB" id="A0A4R3JFC2"/>
<proteinExistence type="inferred from homology"/>
<keyword evidence="4" id="KW-1185">Reference proteome</keyword>
<dbReference type="GO" id="GO:0002161">
    <property type="term" value="F:aminoacyl-tRNA deacylase activity"/>
    <property type="evidence" value="ECO:0007669"/>
    <property type="project" value="InterPro"/>
</dbReference>
<keyword evidence="3" id="KW-0378">Hydrolase</keyword>
<evidence type="ECO:0000259" key="2">
    <source>
        <dbReference type="Pfam" id="PF04073"/>
    </source>
</evidence>
<evidence type="ECO:0000313" key="4">
    <source>
        <dbReference type="Proteomes" id="UP000295304"/>
    </source>
</evidence>
<dbReference type="InterPro" id="IPR036754">
    <property type="entry name" value="YbaK/aa-tRNA-synt-asso_dom_sf"/>
</dbReference>
<dbReference type="FunFam" id="3.90.960.10:FF:000005">
    <property type="entry name" value="Putative prolyl-tRNA synthetase"/>
    <property type="match status" value="1"/>
</dbReference>
<organism evidence="3 4">
    <name type="scientific">Varunaivibrio sulfuroxidans</name>
    <dbReference type="NCBI Taxonomy" id="1773489"/>
    <lineage>
        <taxon>Bacteria</taxon>
        <taxon>Pseudomonadati</taxon>
        <taxon>Pseudomonadota</taxon>
        <taxon>Alphaproteobacteria</taxon>
        <taxon>Rhodospirillales</taxon>
        <taxon>Magnetovibrionaceae</taxon>
        <taxon>Varunaivibrio</taxon>
    </lineage>
</organism>
<comment type="similarity">
    <text evidence="1">Belongs to the PRORSD1 family.</text>
</comment>
<dbReference type="EMBL" id="SLZW01000001">
    <property type="protein sequence ID" value="TCS64829.1"/>
    <property type="molecule type" value="Genomic_DNA"/>
</dbReference>
<sequence length="187" mass="20291">MNAPAQITPDALLALLKSRGYRCSTVTHPPLHTVAQSRARRGEIAGGHCKNLFLKDKKGALWLVVTLEDRPVNLKGLKGRIDSAHLSFAKPDLLLDALGVAPGSVTPLALINDSTHRVRLVLDKEMLERHDRLNFHPLTNTRTTTIDTSDLLDFFHLTGHRPRIVSLAFETGEKDGASPAGGLAADG</sequence>
<name>A0A4R3JFC2_9PROT</name>
<evidence type="ECO:0000256" key="1">
    <source>
        <dbReference type="ARBA" id="ARBA00010201"/>
    </source>
</evidence>
<dbReference type="PANTHER" id="PTHR31423">
    <property type="entry name" value="YBAK DOMAIN-CONTAINING PROTEIN"/>
    <property type="match status" value="1"/>
</dbReference>
<dbReference type="Proteomes" id="UP000295304">
    <property type="component" value="Unassembled WGS sequence"/>
</dbReference>
<dbReference type="InterPro" id="IPR040285">
    <property type="entry name" value="ProX/PRXD1"/>
</dbReference>
<dbReference type="InterPro" id="IPR007214">
    <property type="entry name" value="YbaK/aa-tRNA-synth-assoc-dom"/>
</dbReference>
<dbReference type="SUPFAM" id="SSF55826">
    <property type="entry name" value="YbaK/ProRS associated domain"/>
    <property type="match status" value="1"/>
</dbReference>
<dbReference type="PANTHER" id="PTHR31423:SF3">
    <property type="entry name" value="PROLYL-TRNA SYNTHETASE ASSOCIATED DOMAIN-CONTAINING PROTEIN 1-RELATED"/>
    <property type="match status" value="1"/>
</dbReference>
<reference evidence="3 4" key="1">
    <citation type="submission" date="2019-03" db="EMBL/GenBank/DDBJ databases">
        <title>Genomic Encyclopedia of Type Strains, Phase IV (KMG-IV): sequencing the most valuable type-strain genomes for metagenomic binning, comparative biology and taxonomic classification.</title>
        <authorList>
            <person name="Goeker M."/>
        </authorList>
    </citation>
    <scope>NUCLEOTIDE SEQUENCE [LARGE SCALE GENOMIC DNA]</scope>
    <source>
        <strain evidence="3 4">DSM 101688</strain>
    </source>
</reference>
<dbReference type="OrthoDB" id="5145315at2"/>
<dbReference type="CDD" id="cd04335">
    <property type="entry name" value="PrdX_deacylase"/>
    <property type="match status" value="1"/>
</dbReference>
<dbReference type="Pfam" id="PF04073">
    <property type="entry name" value="tRNA_edit"/>
    <property type="match status" value="1"/>
</dbReference>
<protein>
    <submittedName>
        <fullName evidence="3">Ala-tRNA(Pro) hydrolase</fullName>
    </submittedName>
</protein>
<feature type="domain" description="YbaK/aminoacyl-tRNA synthetase-associated" evidence="2">
    <location>
        <begin position="28"/>
        <end position="154"/>
    </location>
</feature>
<evidence type="ECO:0000313" key="3">
    <source>
        <dbReference type="EMBL" id="TCS64829.1"/>
    </source>
</evidence>
<accession>A0A4R3JFC2</accession>
<dbReference type="RefSeq" id="WP_132937574.1">
    <property type="nucleotide sequence ID" value="NZ_CP119676.1"/>
</dbReference>
<gene>
    <name evidence="3" type="ORF">EDD55_101160</name>
</gene>
<comment type="caution">
    <text evidence="3">The sequence shown here is derived from an EMBL/GenBank/DDBJ whole genome shotgun (WGS) entry which is preliminary data.</text>
</comment>
<dbReference type="Gene3D" id="3.90.960.10">
    <property type="entry name" value="YbaK/aminoacyl-tRNA synthetase-associated domain"/>
    <property type="match status" value="1"/>
</dbReference>